<dbReference type="Proteomes" id="UP000477680">
    <property type="component" value="Chromosome"/>
</dbReference>
<evidence type="ECO:0000313" key="3">
    <source>
        <dbReference type="Proteomes" id="UP000477680"/>
    </source>
</evidence>
<keyword evidence="3" id="KW-1185">Reference proteome</keyword>
<dbReference type="SUPFAM" id="SSF54427">
    <property type="entry name" value="NTF2-like"/>
    <property type="match status" value="1"/>
</dbReference>
<sequence length="135" mass="15808">MSTKLDAITRLMACWERRDVEGFLAFLTDDIEYYWHLGTRPVVGKNTMRKFLRNYDGAYNQTGFHIHNHAENGELLFIEGLEELYDRKHERSIRNPFMQAYEFRDGLIAKMRDYYEPANLRPPAAAPAPERHGAA</sequence>
<gene>
    <name evidence="2" type="ORF">G3T16_07525</name>
</gene>
<dbReference type="Gene3D" id="3.10.450.50">
    <property type="match status" value="1"/>
</dbReference>
<dbReference type="InterPro" id="IPR037401">
    <property type="entry name" value="SnoaL-like"/>
</dbReference>
<protein>
    <submittedName>
        <fullName evidence="2">Nuclear transport factor 2 family protein</fullName>
    </submittedName>
</protein>
<proteinExistence type="predicted"/>
<dbReference type="KEGG" id="kim:G3T16_07525"/>
<evidence type="ECO:0000259" key="1">
    <source>
        <dbReference type="Pfam" id="PF12680"/>
    </source>
</evidence>
<dbReference type="RefSeq" id="WP_163494515.1">
    <property type="nucleotide sequence ID" value="NZ_CP048711.1"/>
</dbReference>
<dbReference type="AlphaFoldDB" id="A0A6C0U4F9"/>
<feature type="domain" description="SnoaL-like" evidence="1">
    <location>
        <begin position="9"/>
        <end position="110"/>
    </location>
</feature>
<dbReference type="EMBL" id="CP048711">
    <property type="protein sequence ID" value="QIB65275.1"/>
    <property type="molecule type" value="Genomic_DNA"/>
</dbReference>
<dbReference type="InterPro" id="IPR032710">
    <property type="entry name" value="NTF2-like_dom_sf"/>
</dbReference>
<evidence type="ECO:0000313" key="2">
    <source>
        <dbReference type="EMBL" id="QIB65275.1"/>
    </source>
</evidence>
<reference evidence="2 3" key="1">
    <citation type="submission" date="2020-02" db="EMBL/GenBank/DDBJ databases">
        <title>Genome sequencing for Kineobactrum sp. M2.</title>
        <authorList>
            <person name="Park S.-J."/>
        </authorList>
    </citation>
    <scope>NUCLEOTIDE SEQUENCE [LARGE SCALE GENOMIC DNA]</scope>
    <source>
        <strain evidence="2 3">M2</strain>
    </source>
</reference>
<dbReference type="Pfam" id="PF12680">
    <property type="entry name" value="SnoaL_2"/>
    <property type="match status" value="1"/>
</dbReference>
<organism evidence="2 3">
    <name type="scientific">Kineobactrum salinum</name>
    <dbReference type="NCBI Taxonomy" id="2708301"/>
    <lineage>
        <taxon>Bacteria</taxon>
        <taxon>Pseudomonadati</taxon>
        <taxon>Pseudomonadota</taxon>
        <taxon>Gammaproteobacteria</taxon>
        <taxon>Cellvibrionales</taxon>
        <taxon>Halieaceae</taxon>
        <taxon>Kineobactrum</taxon>
    </lineage>
</organism>
<accession>A0A6C0U4F9</accession>
<name>A0A6C0U4F9_9GAMM</name>